<dbReference type="Proteomes" id="UP001157974">
    <property type="component" value="Unassembled WGS sequence"/>
</dbReference>
<keyword evidence="2" id="KW-0472">Membrane</keyword>
<accession>A0AAV8UMI7</accession>
<dbReference type="EMBL" id="JAMWBK010000010">
    <property type="protein sequence ID" value="KAJ8901856.1"/>
    <property type="molecule type" value="Genomic_DNA"/>
</dbReference>
<evidence type="ECO:0008006" key="5">
    <source>
        <dbReference type="Google" id="ProtNLM"/>
    </source>
</evidence>
<proteinExistence type="predicted"/>
<feature type="region of interest" description="Disordered" evidence="1">
    <location>
        <begin position="124"/>
        <end position="149"/>
    </location>
</feature>
<feature type="transmembrane region" description="Helical" evidence="2">
    <location>
        <begin position="75"/>
        <end position="94"/>
    </location>
</feature>
<keyword evidence="4" id="KW-1185">Reference proteome</keyword>
<organism evidence="3 4">
    <name type="scientific">Rhodosorus marinus</name>
    <dbReference type="NCBI Taxonomy" id="101924"/>
    <lineage>
        <taxon>Eukaryota</taxon>
        <taxon>Rhodophyta</taxon>
        <taxon>Stylonematophyceae</taxon>
        <taxon>Stylonematales</taxon>
        <taxon>Stylonemataceae</taxon>
        <taxon>Rhodosorus</taxon>
    </lineage>
</organism>
<protein>
    <recommendedName>
        <fullName evidence="5">Transmembrane protein 209</fullName>
    </recommendedName>
</protein>
<dbReference type="PANTHER" id="PTHR21780">
    <property type="entry name" value="TRANSMEMBRANE PROTEIN 209"/>
    <property type="match status" value="1"/>
</dbReference>
<reference evidence="3 4" key="1">
    <citation type="journal article" date="2023" name="Nat. Commun.">
        <title>Origin of minicircular mitochondrial genomes in red algae.</title>
        <authorList>
            <person name="Lee Y."/>
            <person name="Cho C.H."/>
            <person name="Lee Y.M."/>
            <person name="Park S.I."/>
            <person name="Yang J.H."/>
            <person name="West J.A."/>
            <person name="Bhattacharya D."/>
            <person name="Yoon H.S."/>
        </authorList>
    </citation>
    <scope>NUCLEOTIDE SEQUENCE [LARGE SCALE GENOMIC DNA]</scope>
    <source>
        <strain evidence="3 4">CCMP1338</strain>
        <tissue evidence="3">Whole cell</tissue>
    </source>
</reference>
<evidence type="ECO:0000256" key="2">
    <source>
        <dbReference type="SAM" id="Phobius"/>
    </source>
</evidence>
<comment type="caution">
    <text evidence="3">The sequence shown here is derived from an EMBL/GenBank/DDBJ whole genome shotgun (WGS) entry which is preliminary data.</text>
</comment>
<feature type="transmembrane region" description="Helical" evidence="2">
    <location>
        <begin position="48"/>
        <end position="69"/>
    </location>
</feature>
<keyword evidence="2" id="KW-0812">Transmembrane</keyword>
<dbReference type="PANTHER" id="PTHR21780:SF0">
    <property type="entry name" value="TRANSMEMBRANE PROTEIN 209"/>
    <property type="match status" value="1"/>
</dbReference>
<evidence type="ECO:0000313" key="3">
    <source>
        <dbReference type="EMBL" id="KAJ8901856.1"/>
    </source>
</evidence>
<dbReference type="InterPro" id="IPR019176">
    <property type="entry name" value="Cytochrome_B561-rel"/>
</dbReference>
<dbReference type="GO" id="GO:0016020">
    <property type="term" value="C:membrane"/>
    <property type="evidence" value="ECO:0007669"/>
    <property type="project" value="TreeGrafter"/>
</dbReference>
<keyword evidence="2" id="KW-1133">Transmembrane helix</keyword>
<name>A0AAV8UMI7_9RHOD</name>
<gene>
    <name evidence="3" type="ORF">NDN08_004061</name>
</gene>
<evidence type="ECO:0000256" key="1">
    <source>
        <dbReference type="SAM" id="MobiDB-lite"/>
    </source>
</evidence>
<evidence type="ECO:0000313" key="4">
    <source>
        <dbReference type="Proteomes" id="UP001157974"/>
    </source>
</evidence>
<sequence>MLGSTRTNGVESPRFPSKWESPVAKRSMGLNAYRNEVNNSAVASATMYIFMVCTVLAMISSLIFSYSFLENIVPAMIFTCSISFCFALYFVGVLSNLRRKWSFGITEREAKLLAVDRKTDLVYKTPESSPTSVKPPASGGSRRLSTTPLRLMKSPSETNEAVQRFISPDRYSGTAATPSPVGNRTISVASIGKFHHSRTSPLDRSDASKDPGAAMQIDYQWKGSPGALNQSSQLFRNVEALRRWLALKVLVPFAERESRISEQLKILSSTPNVNQTSAAALVAERTSLDRYVTVPGYSRSLEYCRSRLRTLAEDTSVSKALWDSGSEWKGRSFEMFGLELPTDSELILTAFGAFFDERLPPNTAAKAAFTSRYIAFPQSEGLDGIEPWRVRAGAVIYRSRTRPPEFSVILPGEKVVHPLSGRLNIFHAILLLTQILRDDYDGYAGQIYLGDPSIGLLEVIEN</sequence>
<dbReference type="Pfam" id="PF09786">
    <property type="entry name" value="CytochromB561_N"/>
    <property type="match status" value="1"/>
</dbReference>
<dbReference type="AlphaFoldDB" id="A0AAV8UMI7"/>